<accession>A0A6B9VF08</accession>
<dbReference type="AlphaFoldDB" id="A0A6B9VF08"/>
<keyword evidence="1" id="KW-0472">Membrane</keyword>
<organism evidence="2 3">
    <name type="scientific">Arachis hypogaea</name>
    <name type="common">Peanut</name>
    <dbReference type="NCBI Taxonomy" id="3818"/>
    <lineage>
        <taxon>Eukaryota</taxon>
        <taxon>Viridiplantae</taxon>
        <taxon>Streptophyta</taxon>
        <taxon>Embryophyta</taxon>
        <taxon>Tracheophyta</taxon>
        <taxon>Spermatophyta</taxon>
        <taxon>Magnoliopsida</taxon>
        <taxon>eudicotyledons</taxon>
        <taxon>Gunneridae</taxon>
        <taxon>Pentapetalae</taxon>
        <taxon>rosids</taxon>
        <taxon>fabids</taxon>
        <taxon>Fabales</taxon>
        <taxon>Fabaceae</taxon>
        <taxon>Papilionoideae</taxon>
        <taxon>50 kb inversion clade</taxon>
        <taxon>dalbergioids sensu lato</taxon>
        <taxon>Dalbergieae</taxon>
        <taxon>Pterocarpus clade</taxon>
        <taxon>Arachis</taxon>
    </lineage>
</organism>
<keyword evidence="1" id="KW-1133">Transmembrane helix</keyword>
<dbReference type="Proteomes" id="UP000464620">
    <property type="component" value="Chromosome B09"/>
</dbReference>
<evidence type="ECO:0000256" key="1">
    <source>
        <dbReference type="SAM" id="Phobius"/>
    </source>
</evidence>
<dbReference type="EMBL" id="CP031001">
    <property type="protein sequence ID" value="QHN78728.1"/>
    <property type="molecule type" value="Genomic_DNA"/>
</dbReference>
<sequence length="49" mass="5783">MNIIICISIKLNILLFTYLVFSFCTSSFNKSTVPFLFLYFLFDKCVNFI</sequence>
<gene>
    <name evidence="2" type="ORF">DS421_19g663870</name>
</gene>
<feature type="transmembrane region" description="Helical" evidence="1">
    <location>
        <begin position="12"/>
        <end position="42"/>
    </location>
</feature>
<reference evidence="2 3" key="1">
    <citation type="submission" date="2020-01" db="EMBL/GenBank/DDBJ databases">
        <title>Genome sequence of Arachis hypogaea, cultivar Shitouqi.</title>
        <authorList>
            <person name="Zhuang W."/>
            <person name="Chen H."/>
            <person name="Varshney R."/>
            <person name="Wang D."/>
            <person name="Ming R."/>
        </authorList>
    </citation>
    <scope>NUCLEOTIDE SEQUENCE [LARGE SCALE GENOMIC DNA]</scope>
    <source>
        <tissue evidence="2">Young leaf</tissue>
    </source>
</reference>
<evidence type="ECO:0000313" key="2">
    <source>
        <dbReference type="EMBL" id="QHN78728.1"/>
    </source>
</evidence>
<proteinExistence type="predicted"/>
<evidence type="ECO:0000313" key="3">
    <source>
        <dbReference type="Proteomes" id="UP000464620"/>
    </source>
</evidence>
<protein>
    <submittedName>
        <fullName evidence="2">Uncharacterized protein</fullName>
    </submittedName>
</protein>
<name>A0A6B9VF08_ARAHY</name>
<keyword evidence="1" id="KW-0812">Transmembrane</keyword>